<evidence type="ECO:0000313" key="18">
    <source>
        <dbReference type="Proteomes" id="UP001596113"/>
    </source>
</evidence>
<dbReference type="EC" id="2.7.13.3" evidence="3"/>
<evidence type="ECO:0000256" key="10">
    <source>
        <dbReference type="ARBA" id="ARBA00022840"/>
    </source>
</evidence>
<dbReference type="SMART" id="SM00304">
    <property type="entry name" value="HAMP"/>
    <property type="match status" value="1"/>
</dbReference>
<proteinExistence type="predicted"/>
<organism evidence="17 18">
    <name type="scientific">Cohnella soli</name>
    <dbReference type="NCBI Taxonomy" id="425005"/>
    <lineage>
        <taxon>Bacteria</taxon>
        <taxon>Bacillati</taxon>
        <taxon>Bacillota</taxon>
        <taxon>Bacilli</taxon>
        <taxon>Bacillales</taxon>
        <taxon>Paenibacillaceae</taxon>
        <taxon>Cohnella</taxon>
    </lineage>
</organism>
<feature type="domain" description="HAMP" evidence="16">
    <location>
        <begin position="198"/>
        <end position="250"/>
    </location>
</feature>
<name>A0ABW0I1M0_9BACL</name>
<dbReference type="InterPro" id="IPR003661">
    <property type="entry name" value="HisK_dim/P_dom"/>
</dbReference>
<dbReference type="Gene3D" id="1.10.287.130">
    <property type="match status" value="1"/>
</dbReference>
<evidence type="ECO:0000259" key="16">
    <source>
        <dbReference type="PROSITE" id="PS50885"/>
    </source>
</evidence>
<feature type="transmembrane region" description="Helical" evidence="14">
    <location>
        <begin position="173"/>
        <end position="195"/>
    </location>
</feature>
<dbReference type="PANTHER" id="PTHR45528:SF1">
    <property type="entry name" value="SENSOR HISTIDINE KINASE CPXA"/>
    <property type="match status" value="1"/>
</dbReference>
<evidence type="ECO:0000256" key="3">
    <source>
        <dbReference type="ARBA" id="ARBA00012438"/>
    </source>
</evidence>
<dbReference type="SUPFAM" id="SSF47384">
    <property type="entry name" value="Homodimeric domain of signal transducing histidine kinase"/>
    <property type="match status" value="1"/>
</dbReference>
<evidence type="ECO:0000256" key="11">
    <source>
        <dbReference type="ARBA" id="ARBA00022989"/>
    </source>
</evidence>
<accession>A0ABW0I1M0</accession>
<dbReference type="InterPro" id="IPR005467">
    <property type="entry name" value="His_kinase_dom"/>
</dbReference>
<dbReference type="Pfam" id="PF00512">
    <property type="entry name" value="HisKA"/>
    <property type="match status" value="1"/>
</dbReference>
<dbReference type="SUPFAM" id="SSF158472">
    <property type="entry name" value="HAMP domain-like"/>
    <property type="match status" value="1"/>
</dbReference>
<comment type="subcellular location">
    <subcellularLocation>
        <location evidence="2">Cell membrane</location>
        <topology evidence="2">Multi-pass membrane protein</topology>
    </subcellularLocation>
</comment>
<dbReference type="InterPro" id="IPR003594">
    <property type="entry name" value="HATPase_dom"/>
</dbReference>
<dbReference type="InterPro" id="IPR036890">
    <property type="entry name" value="HATPase_C_sf"/>
</dbReference>
<dbReference type="Proteomes" id="UP001596113">
    <property type="component" value="Unassembled WGS sequence"/>
</dbReference>
<evidence type="ECO:0000256" key="2">
    <source>
        <dbReference type="ARBA" id="ARBA00004651"/>
    </source>
</evidence>
<dbReference type="InterPro" id="IPR036097">
    <property type="entry name" value="HisK_dim/P_sf"/>
</dbReference>
<comment type="caution">
    <text evidence="17">The sequence shown here is derived from an EMBL/GenBank/DDBJ whole genome shotgun (WGS) entry which is preliminary data.</text>
</comment>
<gene>
    <name evidence="17" type="ORF">ACFPOF_32220</name>
</gene>
<sequence>MPIRRRMLLSYTLMMLASVLCIVGLGLTVAIAITGDWTGVRDLFDRQYALKPVTAQEQDAFDEARYYAKKTPDSMLDTKLLATLDDKLPSVKAGLIVRKGEQAIYATPSLGLKLDDIRLPPYEMVNINVRGTWANDGQKHSYVKFDFRYSDGDSGSLYIVKKISPYGEMTSRWFPVLIGLLLLLPFVVNGLLNYFMTRSIVNPLKELKLAADRIREGELGFEVLTRSQDEIGELFRSFEDMRRRLEESVQVRLQDEENRKELLANISHDLKTPITTIKGYVEGIRDGVAGTPDKLDRYLSTIYAKAIGMDKLIDELFLFSKLDMGKVPFHFEKADIGRYAADWAEELALDCAGKGIAVEYEDELPETTFVKLDREKLKRALFNITDNSAKYADKQNKQIVIRLSAHGDEALIAITDNGPGIKPEALPHLFERFYRAENSRNSGTGGSGLGLAIAKQIAEEHGGNIAASSVPGEGTKVTIALKKWSGDRGNER</sequence>
<dbReference type="CDD" id="cd00075">
    <property type="entry name" value="HATPase"/>
    <property type="match status" value="1"/>
</dbReference>
<protein>
    <recommendedName>
        <fullName evidence="3">histidine kinase</fullName>
        <ecNumber evidence="3">2.7.13.3</ecNumber>
    </recommendedName>
</protein>
<evidence type="ECO:0000256" key="6">
    <source>
        <dbReference type="ARBA" id="ARBA00022679"/>
    </source>
</evidence>
<keyword evidence="13 14" id="KW-0472">Membrane</keyword>
<evidence type="ECO:0000256" key="12">
    <source>
        <dbReference type="ARBA" id="ARBA00023012"/>
    </source>
</evidence>
<evidence type="ECO:0000313" key="17">
    <source>
        <dbReference type="EMBL" id="MFC5407421.1"/>
    </source>
</evidence>
<keyword evidence="11 14" id="KW-1133">Transmembrane helix</keyword>
<keyword evidence="18" id="KW-1185">Reference proteome</keyword>
<evidence type="ECO:0000259" key="15">
    <source>
        <dbReference type="PROSITE" id="PS50109"/>
    </source>
</evidence>
<dbReference type="Gene3D" id="6.10.340.10">
    <property type="match status" value="1"/>
</dbReference>
<dbReference type="Pfam" id="PF00672">
    <property type="entry name" value="HAMP"/>
    <property type="match status" value="1"/>
</dbReference>
<evidence type="ECO:0000256" key="8">
    <source>
        <dbReference type="ARBA" id="ARBA00022741"/>
    </source>
</evidence>
<keyword evidence="4" id="KW-1003">Cell membrane</keyword>
<evidence type="ECO:0000256" key="4">
    <source>
        <dbReference type="ARBA" id="ARBA00022475"/>
    </source>
</evidence>
<dbReference type="PROSITE" id="PS50885">
    <property type="entry name" value="HAMP"/>
    <property type="match status" value="1"/>
</dbReference>
<dbReference type="Gene3D" id="3.30.565.10">
    <property type="entry name" value="Histidine kinase-like ATPase, C-terminal domain"/>
    <property type="match status" value="1"/>
</dbReference>
<evidence type="ECO:0000256" key="9">
    <source>
        <dbReference type="ARBA" id="ARBA00022777"/>
    </source>
</evidence>
<dbReference type="SUPFAM" id="SSF55874">
    <property type="entry name" value="ATPase domain of HSP90 chaperone/DNA topoisomerase II/histidine kinase"/>
    <property type="match status" value="1"/>
</dbReference>
<evidence type="ECO:0000256" key="14">
    <source>
        <dbReference type="SAM" id="Phobius"/>
    </source>
</evidence>
<feature type="domain" description="Histidine kinase" evidence="15">
    <location>
        <begin position="265"/>
        <end position="485"/>
    </location>
</feature>
<keyword evidence="7 14" id="KW-0812">Transmembrane</keyword>
<evidence type="ECO:0000256" key="5">
    <source>
        <dbReference type="ARBA" id="ARBA00022553"/>
    </source>
</evidence>
<keyword evidence="5" id="KW-0597">Phosphoprotein</keyword>
<dbReference type="InterPro" id="IPR004358">
    <property type="entry name" value="Sig_transdc_His_kin-like_C"/>
</dbReference>
<dbReference type="CDD" id="cd00082">
    <property type="entry name" value="HisKA"/>
    <property type="match status" value="1"/>
</dbReference>
<reference evidence="18" key="1">
    <citation type="journal article" date="2019" name="Int. J. Syst. Evol. Microbiol.">
        <title>The Global Catalogue of Microorganisms (GCM) 10K type strain sequencing project: providing services to taxonomists for standard genome sequencing and annotation.</title>
        <authorList>
            <consortium name="The Broad Institute Genomics Platform"/>
            <consortium name="The Broad Institute Genome Sequencing Center for Infectious Disease"/>
            <person name="Wu L."/>
            <person name="Ma J."/>
        </authorList>
    </citation>
    <scope>NUCLEOTIDE SEQUENCE [LARGE SCALE GENOMIC DNA]</scope>
    <source>
        <strain evidence="18">CGMCC 1.18575</strain>
    </source>
</reference>
<dbReference type="InterPro" id="IPR003660">
    <property type="entry name" value="HAMP_dom"/>
</dbReference>
<dbReference type="GO" id="GO:0005524">
    <property type="term" value="F:ATP binding"/>
    <property type="evidence" value="ECO:0007669"/>
    <property type="project" value="UniProtKB-KW"/>
</dbReference>
<dbReference type="PANTHER" id="PTHR45528">
    <property type="entry name" value="SENSOR HISTIDINE KINASE CPXA"/>
    <property type="match status" value="1"/>
</dbReference>
<dbReference type="PROSITE" id="PS50109">
    <property type="entry name" value="HIS_KIN"/>
    <property type="match status" value="1"/>
</dbReference>
<dbReference type="EMBL" id="JBHSMI010000067">
    <property type="protein sequence ID" value="MFC5407421.1"/>
    <property type="molecule type" value="Genomic_DNA"/>
</dbReference>
<dbReference type="CDD" id="cd06225">
    <property type="entry name" value="HAMP"/>
    <property type="match status" value="1"/>
</dbReference>
<dbReference type="SMART" id="SM00388">
    <property type="entry name" value="HisKA"/>
    <property type="match status" value="1"/>
</dbReference>
<keyword evidence="9" id="KW-0418">Kinase</keyword>
<dbReference type="PRINTS" id="PR00344">
    <property type="entry name" value="BCTRLSENSOR"/>
</dbReference>
<keyword evidence="12" id="KW-0902">Two-component regulatory system</keyword>
<evidence type="ECO:0000256" key="7">
    <source>
        <dbReference type="ARBA" id="ARBA00022692"/>
    </source>
</evidence>
<evidence type="ECO:0000256" key="1">
    <source>
        <dbReference type="ARBA" id="ARBA00000085"/>
    </source>
</evidence>
<evidence type="ECO:0000256" key="13">
    <source>
        <dbReference type="ARBA" id="ARBA00023136"/>
    </source>
</evidence>
<dbReference type="RefSeq" id="WP_378140066.1">
    <property type="nucleotide sequence ID" value="NZ_JBHSMI010000067.1"/>
</dbReference>
<keyword evidence="8" id="KW-0547">Nucleotide-binding</keyword>
<dbReference type="InterPro" id="IPR050398">
    <property type="entry name" value="HssS/ArlS-like"/>
</dbReference>
<keyword evidence="10 17" id="KW-0067">ATP-binding</keyword>
<comment type="catalytic activity">
    <reaction evidence="1">
        <text>ATP + protein L-histidine = ADP + protein N-phospho-L-histidine.</text>
        <dbReference type="EC" id="2.7.13.3"/>
    </reaction>
</comment>
<keyword evidence="6" id="KW-0808">Transferase</keyword>
<dbReference type="Pfam" id="PF02518">
    <property type="entry name" value="HATPase_c"/>
    <property type="match status" value="1"/>
</dbReference>
<dbReference type="SMART" id="SM00387">
    <property type="entry name" value="HATPase_c"/>
    <property type="match status" value="1"/>
</dbReference>